<dbReference type="HOGENOM" id="CLU_2430449_0_0_1"/>
<reference evidence="1 3" key="1">
    <citation type="journal article" date="2011" name="Nature">
        <title>The Medicago genome provides insight into the evolution of rhizobial symbioses.</title>
        <authorList>
            <person name="Young N.D."/>
            <person name="Debelle F."/>
            <person name="Oldroyd G.E."/>
            <person name="Geurts R."/>
            <person name="Cannon S.B."/>
            <person name="Udvardi M.K."/>
            <person name="Benedito V.A."/>
            <person name="Mayer K.F."/>
            <person name="Gouzy J."/>
            <person name="Schoof H."/>
            <person name="Van de Peer Y."/>
            <person name="Proost S."/>
            <person name="Cook D.R."/>
            <person name="Meyers B.C."/>
            <person name="Spannagl M."/>
            <person name="Cheung F."/>
            <person name="De Mita S."/>
            <person name="Krishnakumar V."/>
            <person name="Gundlach H."/>
            <person name="Zhou S."/>
            <person name="Mudge J."/>
            <person name="Bharti A.K."/>
            <person name="Murray J.D."/>
            <person name="Naoumkina M.A."/>
            <person name="Rosen B."/>
            <person name="Silverstein K.A."/>
            <person name="Tang H."/>
            <person name="Rombauts S."/>
            <person name="Zhao P.X."/>
            <person name="Zhou P."/>
            <person name="Barbe V."/>
            <person name="Bardou P."/>
            <person name="Bechner M."/>
            <person name="Bellec A."/>
            <person name="Berger A."/>
            <person name="Berges H."/>
            <person name="Bidwell S."/>
            <person name="Bisseling T."/>
            <person name="Choisne N."/>
            <person name="Couloux A."/>
            <person name="Denny R."/>
            <person name="Deshpande S."/>
            <person name="Dai X."/>
            <person name="Doyle J.J."/>
            <person name="Dudez A.M."/>
            <person name="Farmer A.D."/>
            <person name="Fouteau S."/>
            <person name="Franken C."/>
            <person name="Gibelin C."/>
            <person name="Gish J."/>
            <person name="Goldstein S."/>
            <person name="Gonzalez A.J."/>
            <person name="Green P.J."/>
            <person name="Hallab A."/>
            <person name="Hartog M."/>
            <person name="Hua A."/>
            <person name="Humphray S.J."/>
            <person name="Jeong D.H."/>
            <person name="Jing Y."/>
            <person name="Jocker A."/>
            <person name="Kenton S.M."/>
            <person name="Kim D.J."/>
            <person name="Klee K."/>
            <person name="Lai H."/>
            <person name="Lang C."/>
            <person name="Lin S."/>
            <person name="Macmil S.L."/>
            <person name="Magdelenat G."/>
            <person name="Matthews L."/>
            <person name="McCorrison J."/>
            <person name="Monaghan E.L."/>
            <person name="Mun J.H."/>
            <person name="Najar F.Z."/>
            <person name="Nicholson C."/>
            <person name="Noirot C."/>
            <person name="O'Bleness M."/>
            <person name="Paule C.R."/>
            <person name="Poulain J."/>
            <person name="Prion F."/>
            <person name="Qin B."/>
            <person name="Qu C."/>
            <person name="Retzel E.F."/>
            <person name="Riddle C."/>
            <person name="Sallet E."/>
            <person name="Samain S."/>
            <person name="Samson N."/>
            <person name="Sanders I."/>
            <person name="Saurat O."/>
            <person name="Scarpelli C."/>
            <person name="Schiex T."/>
            <person name="Segurens B."/>
            <person name="Severin A.J."/>
            <person name="Sherrier D.J."/>
            <person name="Shi R."/>
            <person name="Sims S."/>
            <person name="Singer S.R."/>
            <person name="Sinharoy S."/>
            <person name="Sterck L."/>
            <person name="Viollet A."/>
            <person name="Wang B.B."/>
            <person name="Wang K."/>
            <person name="Wang M."/>
            <person name="Wang X."/>
            <person name="Warfsmann J."/>
            <person name="Weissenbach J."/>
            <person name="White D.D."/>
            <person name="White J.D."/>
            <person name="Wiley G.B."/>
            <person name="Wincker P."/>
            <person name="Xing Y."/>
            <person name="Yang L."/>
            <person name="Yao Z."/>
            <person name="Ying F."/>
            <person name="Zhai J."/>
            <person name="Zhou L."/>
            <person name="Zuber A."/>
            <person name="Denarie J."/>
            <person name="Dixon R.A."/>
            <person name="May G.D."/>
            <person name="Schwartz D.C."/>
            <person name="Rogers J."/>
            <person name="Quetier F."/>
            <person name="Town C.D."/>
            <person name="Roe B.A."/>
        </authorList>
    </citation>
    <scope>NUCLEOTIDE SEQUENCE [LARGE SCALE GENOMIC DNA]</scope>
    <source>
        <strain evidence="1">A17</strain>
        <strain evidence="2 3">cv. Jemalong A17</strain>
    </source>
</reference>
<dbReference type="EMBL" id="CM001222">
    <property type="protein sequence ID" value="KEH26526.1"/>
    <property type="molecule type" value="Genomic_DNA"/>
</dbReference>
<dbReference type="Proteomes" id="UP000002051">
    <property type="component" value="Chromosome 6"/>
</dbReference>
<name>A0A072UAT1_MEDTR</name>
<evidence type="ECO:0000313" key="3">
    <source>
        <dbReference type="Proteomes" id="UP000002051"/>
    </source>
</evidence>
<reference evidence="1 3" key="2">
    <citation type="journal article" date="2014" name="BMC Genomics">
        <title>An improved genome release (version Mt4.0) for the model legume Medicago truncatula.</title>
        <authorList>
            <person name="Tang H."/>
            <person name="Krishnakumar V."/>
            <person name="Bidwell S."/>
            <person name="Rosen B."/>
            <person name="Chan A."/>
            <person name="Zhou S."/>
            <person name="Gentzbittel L."/>
            <person name="Childs K.L."/>
            <person name="Yandell M."/>
            <person name="Gundlach H."/>
            <person name="Mayer K.F."/>
            <person name="Schwartz D.C."/>
            <person name="Town C.D."/>
        </authorList>
    </citation>
    <scope>GENOME REANNOTATION</scope>
    <source>
        <strain evidence="1">A17</strain>
        <strain evidence="2 3">cv. Jemalong A17</strain>
    </source>
</reference>
<sequence>MLLHLSRPLLHLPLRVVRRLRESVMTKKSLRIRSAELLKVGCGVEIVQLEGKKWSFSIDITWYTYEEYEKSLANPVGTILIKEFQRYKTFS</sequence>
<reference evidence="2" key="3">
    <citation type="submission" date="2015-04" db="UniProtKB">
        <authorList>
            <consortium name="EnsemblPlants"/>
        </authorList>
    </citation>
    <scope>IDENTIFICATION</scope>
    <source>
        <strain evidence="2">cv. Jemalong A17</strain>
    </source>
</reference>
<protein>
    <submittedName>
        <fullName evidence="1 2">Uncharacterized protein</fullName>
    </submittedName>
</protein>
<accession>A0A072UAT1</accession>
<dbReference type="EnsemblPlants" id="KEH26526">
    <property type="protein sequence ID" value="KEH26526"/>
    <property type="gene ID" value="MTR_6g463870"/>
</dbReference>
<proteinExistence type="predicted"/>
<evidence type="ECO:0000313" key="2">
    <source>
        <dbReference type="EnsemblPlants" id="KEH26526"/>
    </source>
</evidence>
<dbReference type="AlphaFoldDB" id="A0A072UAT1"/>
<keyword evidence="3" id="KW-1185">Reference proteome</keyword>
<organism evidence="1 3">
    <name type="scientific">Medicago truncatula</name>
    <name type="common">Barrel medic</name>
    <name type="synonym">Medicago tribuloides</name>
    <dbReference type="NCBI Taxonomy" id="3880"/>
    <lineage>
        <taxon>Eukaryota</taxon>
        <taxon>Viridiplantae</taxon>
        <taxon>Streptophyta</taxon>
        <taxon>Embryophyta</taxon>
        <taxon>Tracheophyta</taxon>
        <taxon>Spermatophyta</taxon>
        <taxon>Magnoliopsida</taxon>
        <taxon>eudicotyledons</taxon>
        <taxon>Gunneridae</taxon>
        <taxon>Pentapetalae</taxon>
        <taxon>rosids</taxon>
        <taxon>fabids</taxon>
        <taxon>Fabales</taxon>
        <taxon>Fabaceae</taxon>
        <taxon>Papilionoideae</taxon>
        <taxon>50 kb inversion clade</taxon>
        <taxon>NPAAA clade</taxon>
        <taxon>Hologalegina</taxon>
        <taxon>IRL clade</taxon>
        <taxon>Trifolieae</taxon>
        <taxon>Medicago</taxon>
    </lineage>
</organism>
<gene>
    <name evidence="1" type="ordered locus">MTR_6g463870</name>
</gene>
<evidence type="ECO:0000313" key="1">
    <source>
        <dbReference type="EMBL" id="KEH26526.1"/>
    </source>
</evidence>